<sequence>QHSCRKKKAKERKKNNCSILSFISHAGILLPFQLRLKRNKGTDDAPPLVEENVKTSILRAAECASNDEGSGIVAATWGGCC</sequence>
<evidence type="ECO:0000313" key="1">
    <source>
        <dbReference type="EMBL" id="TYI73032.1"/>
    </source>
</evidence>
<proteinExistence type="predicted"/>
<name>A0A5D2U678_GOSMU</name>
<protein>
    <submittedName>
        <fullName evidence="1">Uncharacterized protein</fullName>
    </submittedName>
</protein>
<feature type="non-terminal residue" evidence="1">
    <location>
        <position position="1"/>
    </location>
</feature>
<dbReference type="Proteomes" id="UP000323597">
    <property type="component" value="Chromosome D07"/>
</dbReference>
<dbReference type="EMBL" id="CM017655">
    <property type="protein sequence ID" value="TYI73032.1"/>
    <property type="molecule type" value="Genomic_DNA"/>
</dbReference>
<accession>A0A5D2U678</accession>
<organism evidence="1 2">
    <name type="scientific">Gossypium mustelinum</name>
    <name type="common">Cotton</name>
    <name type="synonym">Gossypium caicoense</name>
    <dbReference type="NCBI Taxonomy" id="34275"/>
    <lineage>
        <taxon>Eukaryota</taxon>
        <taxon>Viridiplantae</taxon>
        <taxon>Streptophyta</taxon>
        <taxon>Embryophyta</taxon>
        <taxon>Tracheophyta</taxon>
        <taxon>Spermatophyta</taxon>
        <taxon>Magnoliopsida</taxon>
        <taxon>eudicotyledons</taxon>
        <taxon>Gunneridae</taxon>
        <taxon>Pentapetalae</taxon>
        <taxon>rosids</taxon>
        <taxon>malvids</taxon>
        <taxon>Malvales</taxon>
        <taxon>Malvaceae</taxon>
        <taxon>Malvoideae</taxon>
        <taxon>Gossypium</taxon>
    </lineage>
</organism>
<gene>
    <name evidence="1" type="ORF">E1A91_D07G101600v1</name>
</gene>
<keyword evidence="2" id="KW-1185">Reference proteome</keyword>
<dbReference type="AlphaFoldDB" id="A0A5D2U678"/>
<dbReference type="EMBL" id="CM017655">
    <property type="protein sequence ID" value="TYI73033.1"/>
    <property type="molecule type" value="Genomic_DNA"/>
</dbReference>
<reference evidence="1 2" key="1">
    <citation type="submission" date="2019-07" db="EMBL/GenBank/DDBJ databases">
        <title>WGS assembly of Gossypium mustelinum.</title>
        <authorList>
            <person name="Chen Z.J."/>
            <person name="Sreedasyam A."/>
            <person name="Ando A."/>
            <person name="Song Q."/>
            <person name="De L."/>
            <person name="Hulse-Kemp A."/>
            <person name="Ding M."/>
            <person name="Ye W."/>
            <person name="Kirkbride R."/>
            <person name="Jenkins J."/>
            <person name="Plott C."/>
            <person name="Lovell J."/>
            <person name="Lin Y.-M."/>
            <person name="Vaughn R."/>
            <person name="Liu B."/>
            <person name="Li W."/>
            <person name="Simpson S."/>
            <person name="Scheffler B."/>
            <person name="Saski C."/>
            <person name="Grover C."/>
            <person name="Hu G."/>
            <person name="Conover J."/>
            <person name="Carlson J."/>
            <person name="Shu S."/>
            <person name="Boston L."/>
            <person name="Williams M."/>
            <person name="Peterson D."/>
            <person name="Mcgee K."/>
            <person name="Jones D."/>
            <person name="Wendel J."/>
            <person name="Stelly D."/>
            <person name="Grimwood J."/>
            <person name="Schmutz J."/>
        </authorList>
    </citation>
    <scope>NUCLEOTIDE SEQUENCE [LARGE SCALE GENOMIC DNA]</scope>
    <source>
        <strain evidence="1">1408120.09</strain>
    </source>
</reference>
<evidence type="ECO:0000313" key="2">
    <source>
        <dbReference type="Proteomes" id="UP000323597"/>
    </source>
</evidence>